<proteinExistence type="predicted"/>
<gene>
    <name evidence="6" type="ORF">HC138_09385</name>
</gene>
<evidence type="ECO:0000313" key="7">
    <source>
        <dbReference type="Proteomes" id="UP000591626"/>
    </source>
</evidence>
<reference evidence="6 7" key="1">
    <citation type="submission" date="2020-03" db="EMBL/GenBank/DDBJ databases">
        <title>Draft genome sequences of bacterial isolates from the female urobiome.</title>
        <authorList>
            <person name="Miller-Ensminger T."/>
            <person name="Wolfe A.J."/>
            <person name="Putonti C."/>
        </authorList>
    </citation>
    <scope>NUCLEOTIDE SEQUENCE [LARGE SCALE GENOMIC DNA]</scope>
    <source>
        <strain evidence="6 7">UMB8490</strain>
    </source>
</reference>
<organism evidence="6 7">
    <name type="scientific">Corynebacterium coyleae</name>
    <dbReference type="NCBI Taxonomy" id="53374"/>
    <lineage>
        <taxon>Bacteria</taxon>
        <taxon>Bacillati</taxon>
        <taxon>Actinomycetota</taxon>
        <taxon>Actinomycetes</taxon>
        <taxon>Mycobacteriales</taxon>
        <taxon>Corynebacteriaceae</taxon>
        <taxon>Corynebacterium</taxon>
    </lineage>
</organism>
<dbReference type="NCBIfam" id="TIGR01613">
    <property type="entry name" value="primase_Cterm"/>
    <property type="match status" value="1"/>
</dbReference>
<dbReference type="AlphaFoldDB" id="A0AAP6XLP8"/>
<dbReference type="Pfam" id="PF19263">
    <property type="entry name" value="DUF5906"/>
    <property type="match status" value="1"/>
</dbReference>
<evidence type="ECO:0000256" key="3">
    <source>
        <dbReference type="ARBA" id="ARBA00022840"/>
    </source>
</evidence>
<evidence type="ECO:0000256" key="2">
    <source>
        <dbReference type="ARBA" id="ARBA00022801"/>
    </source>
</evidence>
<name>A0AAP6XLP8_9CORY</name>
<evidence type="ECO:0000259" key="5">
    <source>
        <dbReference type="PROSITE" id="PS51206"/>
    </source>
</evidence>
<dbReference type="InterPro" id="IPR051620">
    <property type="entry name" value="ORF904-like_C"/>
</dbReference>
<dbReference type="RefSeq" id="WP_070828615.1">
    <property type="nucleotide sequence ID" value="NZ_JAAUVV010000020.1"/>
</dbReference>
<keyword evidence="1" id="KW-0547">Nucleotide-binding</keyword>
<dbReference type="PANTHER" id="PTHR35372">
    <property type="entry name" value="ATP BINDING PROTEIN-RELATED"/>
    <property type="match status" value="1"/>
</dbReference>
<evidence type="ECO:0000256" key="1">
    <source>
        <dbReference type="ARBA" id="ARBA00022741"/>
    </source>
</evidence>
<dbReference type="InterPro" id="IPR006500">
    <property type="entry name" value="Helicase_put_C_phage/plasmid"/>
</dbReference>
<evidence type="ECO:0000313" key="6">
    <source>
        <dbReference type="EMBL" id="NJJ04556.1"/>
    </source>
</evidence>
<dbReference type="Gene3D" id="3.40.50.300">
    <property type="entry name" value="P-loop containing nucleotide triphosphate hydrolases"/>
    <property type="match status" value="1"/>
</dbReference>
<dbReference type="EMBL" id="JAAUVV010000020">
    <property type="protein sequence ID" value="NJJ04556.1"/>
    <property type="molecule type" value="Genomic_DNA"/>
</dbReference>
<feature type="domain" description="SF3 helicase" evidence="5">
    <location>
        <begin position="262"/>
        <end position="420"/>
    </location>
</feature>
<dbReference type="SUPFAM" id="SSF52540">
    <property type="entry name" value="P-loop containing nucleoside triphosphate hydrolases"/>
    <property type="match status" value="1"/>
</dbReference>
<dbReference type="Pfam" id="PF08706">
    <property type="entry name" value="D5_N"/>
    <property type="match status" value="1"/>
</dbReference>
<accession>A0AAP6XLP8</accession>
<dbReference type="InterPro" id="IPR014818">
    <property type="entry name" value="Phage/plasmid_primase_P4_C"/>
</dbReference>
<keyword evidence="2" id="KW-0378">Hydrolase</keyword>
<comment type="caution">
    <text evidence="6">The sequence shown here is derived from an EMBL/GenBank/DDBJ whole genome shotgun (WGS) entry which is preliminary data.</text>
</comment>
<dbReference type="InterPro" id="IPR014015">
    <property type="entry name" value="Helicase_SF3_DNA-vir"/>
</dbReference>
<sequence>MTKTRRKGNTAKPSQFLRTTKPEQILPEDRAASADEYFSFDRSRINDITVYSDEATVADVVARAISPKVRYVHDMATWFEFGDNKAWHASKDAGHRATASLLHPTVDEAGERILSPIITYKPDELTADDKKILWETCLKDITRFRAVEIDGEFEIWDDLTGKRYVHVNVTNPFNTSRALNNIVQLASLKSAARSETADFDCHPEILAARRWYYNLDTAKFEKPDSTKLVTRSIPHDIDPPQASDYRGSRFQRFLREVIPDDETREWFQRVIGSTLWGRVLEHIILVLLGKGRNGKSVLLEAIKYVLGDNAITLARSIMESGTSKHPTELMDLMGVRLAILSETEQGQKFPSSLLKTLSGGDTIKARALYKDFVEFEPTHSLLLATNFPPNVDPGETALWSRLTMVPFTEKFVKEADAKEGDRIADPNLTQTLRTQEEVKAILYWLLEGARKYKDEGLGPTPPQILQATRTAQQESNLCSFFAQECFTVDPENGKEVRAQTVFSMWEAFKEKQGALQYLKPSTVRDAYMIADEIGCEYLKNNGGAAPARLVGINLTANGREFVNSFVGPVPWAQEIQSIFNSPQA</sequence>
<dbReference type="PROSITE" id="PS51206">
    <property type="entry name" value="SF3_HELICASE_1"/>
    <property type="match status" value="1"/>
</dbReference>
<dbReference type="InterPro" id="IPR045455">
    <property type="entry name" value="NrS-1_pol-like_helicase"/>
</dbReference>
<dbReference type="PANTHER" id="PTHR35372:SF2">
    <property type="entry name" value="SF3 HELICASE DOMAIN-CONTAINING PROTEIN"/>
    <property type="match status" value="1"/>
</dbReference>
<keyword evidence="3" id="KW-0067">ATP-binding</keyword>
<dbReference type="InterPro" id="IPR027417">
    <property type="entry name" value="P-loop_NTPase"/>
</dbReference>
<protein>
    <recommendedName>
        <fullName evidence="5">SF3 helicase domain-containing protein</fullName>
    </recommendedName>
</protein>
<dbReference type="Proteomes" id="UP000591626">
    <property type="component" value="Unassembled WGS sequence"/>
</dbReference>
<dbReference type="GO" id="GO:0016787">
    <property type="term" value="F:hydrolase activity"/>
    <property type="evidence" value="ECO:0007669"/>
    <property type="project" value="UniProtKB-KW"/>
</dbReference>
<feature type="region of interest" description="Disordered" evidence="4">
    <location>
        <begin position="1"/>
        <end position="20"/>
    </location>
</feature>
<dbReference type="GO" id="GO:0005524">
    <property type="term" value="F:ATP binding"/>
    <property type="evidence" value="ECO:0007669"/>
    <property type="project" value="UniProtKB-KW"/>
</dbReference>
<evidence type="ECO:0000256" key="4">
    <source>
        <dbReference type="SAM" id="MobiDB-lite"/>
    </source>
</evidence>